<keyword evidence="2 7" id="KW-0812">Transmembrane</keyword>
<evidence type="ECO:0000256" key="5">
    <source>
        <dbReference type="ARBA" id="ARBA00038359"/>
    </source>
</evidence>
<evidence type="ECO:0000256" key="7">
    <source>
        <dbReference type="SAM" id="Phobius"/>
    </source>
</evidence>
<dbReference type="PANTHER" id="PTHR33048">
    <property type="entry name" value="PTH11-LIKE INTEGRAL MEMBRANE PROTEIN (AFU_ORTHOLOGUE AFUA_5G11245)"/>
    <property type="match status" value="1"/>
</dbReference>
<dbReference type="AlphaFoldDB" id="A0A6A6XU03"/>
<keyword evidence="10" id="KW-1185">Reference proteome</keyword>
<dbReference type="PANTHER" id="PTHR33048:SF129">
    <property type="entry name" value="INTEGRAL MEMBRANE PROTEIN-RELATED"/>
    <property type="match status" value="1"/>
</dbReference>
<dbReference type="EMBL" id="MU001763">
    <property type="protein sequence ID" value="KAF2799515.1"/>
    <property type="molecule type" value="Genomic_DNA"/>
</dbReference>
<name>A0A6A6XU03_9PLEO</name>
<accession>A0A6A6XU03</accession>
<comment type="similarity">
    <text evidence="5">Belongs to the SAT4 family.</text>
</comment>
<evidence type="ECO:0000256" key="2">
    <source>
        <dbReference type="ARBA" id="ARBA00022692"/>
    </source>
</evidence>
<feature type="transmembrane region" description="Helical" evidence="7">
    <location>
        <begin position="77"/>
        <end position="97"/>
    </location>
</feature>
<evidence type="ECO:0000256" key="4">
    <source>
        <dbReference type="ARBA" id="ARBA00023136"/>
    </source>
</evidence>
<feature type="region of interest" description="Disordered" evidence="6">
    <location>
        <begin position="1"/>
        <end position="25"/>
    </location>
</feature>
<dbReference type="Proteomes" id="UP000799757">
    <property type="component" value="Unassembled WGS sequence"/>
</dbReference>
<reference evidence="9" key="1">
    <citation type="journal article" date="2020" name="Stud. Mycol.">
        <title>101 Dothideomycetes genomes: a test case for predicting lifestyles and emergence of pathogens.</title>
        <authorList>
            <person name="Haridas S."/>
            <person name="Albert R."/>
            <person name="Binder M."/>
            <person name="Bloem J."/>
            <person name="Labutti K."/>
            <person name="Salamov A."/>
            <person name="Andreopoulos B."/>
            <person name="Baker S."/>
            <person name="Barry K."/>
            <person name="Bills G."/>
            <person name="Bluhm B."/>
            <person name="Cannon C."/>
            <person name="Castanera R."/>
            <person name="Culley D."/>
            <person name="Daum C."/>
            <person name="Ezra D."/>
            <person name="Gonzalez J."/>
            <person name="Henrissat B."/>
            <person name="Kuo A."/>
            <person name="Liang C."/>
            <person name="Lipzen A."/>
            <person name="Lutzoni F."/>
            <person name="Magnuson J."/>
            <person name="Mondo S."/>
            <person name="Nolan M."/>
            <person name="Ohm R."/>
            <person name="Pangilinan J."/>
            <person name="Park H.-J."/>
            <person name="Ramirez L."/>
            <person name="Alfaro M."/>
            <person name="Sun H."/>
            <person name="Tritt A."/>
            <person name="Yoshinaga Y."/>
            <person name="Zwiers L.-H."/>
            <person name="Turgeon B."/>
            <person name="Goodwin S."/>
            <person name="Spatafora J."/>
            <person name="Crous P."/>
            <person name="Grigoriev I."/>
        </authorList>
    </citation>
    <scope>NUCLEOTIDE SEQUENCE</scope>
    <source>
        <strain evidence="9">CBS 109.77</strain>
    </source>
</reference>
<dbReference type="Pfam" id="PF20684">
    <property type="entry name" value="Fung_rhodopsin"/>
    <property type="match status" value="1"/>
</dbReference>
<feature type="domain" description="Rhodopsin" evidence="8">
    <location>
        <begin position="64"/>
        <end position="301"/>
    </location>
</feature>
<dbReference type="GO" id="GO:0016020">
    <property type="term" value="C:membrane"/>
    <property type="evidence" value="ECO:0007669"/>
    <property type="project" value="UniProtKB-SubCell"/>
</dbReference>
<feature type="transmembrane region" description="Helical" evidence="7">
    <location>
        <begin position="42"/>
        <end position="65"/>
    </location>
</feature>
<feature type="region of interest" description="Disordered" evidence="6">
    <location>
        <begin position="348"/>
        <end position="371"/>
    </location>
</feature>
<feature type="compositionally biased region" description="Acidic residues" evidence="6">
    <location>
        <begin position="359"/>
        <end position="368"/>
    </location>
</feature>
<evidence type="ECO:0000313" key="9">
    <source>
        <dbReference type="EMBL" id="KAF2799515.1"/>
    </source>
</evidence>
<keyword evidence="3 7" id="KW-1133">Transmembrane helix</keyword>
<dbReference type="InterPro" id="IPR049326">
    <property type="entry name" value="Rhodopsin_dom_fungi"/>
</dbReference>
<evidence type="ECO:0000256" key="6">
    <source>
        <dbReference type="SAM" id="MobiDB-lite"/>
    </source>
</evidence>
<evidence type="ECO:0000313" key="10">
    <source>
        <dbReference type="Proteomes" id="UP000799757"/>
    </source>
</evidence>
<dbReference type="InterPro" id="IPR052337">
    <property type="entry name" value="SAT4-like"/>
</dbReference>
<organism evidence="9 10">
    <name type="scientific">Melanomma pulvis-pyrius CBS 109.77</name>
    <dbReference type="NCBI Taxonomy" id="1314802"/>
    <lineage>
        <taxon>Eukaryota</taxon>
        <taxon>Fungi</taxon>
        <taxon>Dikarya</taxon>
        <taxon>Ascomycota</taxon>
        <taxon>Pezizomycotina</taxon>
        <taxon>Dothideomycetes</taxon>
        <taxon>Pleosporomycetidae</taxon>
        <taxon>Pleosporales</taxon>
        <taxon>Melanommataceae</taxon>
        <taxon>Melanomma</taxon>
    </lineage>
</organism>
<proteinExistence type="inferred from homology"/>
<feature type="transmembrane region" description="Helical" evidence="7">
    <location>
        <begin position="130"/>
        <end position="147"/>
    </location>
</feature>
<comment type="subcellular location">
    <subcellularLocation>
        <location evidence="1">Membrane</location>
        <topology evidence="1">Multi-pass membrane protein</topology>
    </subcellularLocation>
</comment>
<gene>
    <name evidence="9" type="ORF">K505DRAFT_294519</name>
</gene>
<evidence type="ECO:0000256" key="1">
    <source>
        <dbReference type="ARBA" id="ARBA00004141"/>
    </source>
</evidence>
<feature type="transmembrane region" description="Helical" evidence="7">
    <location>
        <begin position="159"/>
        <end position="187"/>
    </location>
</feature>
<sequence>MSRLPDASPGYPFSSQHDRLIPRADFGPPPDKFPVLDVEYRMAYTFLVVTMIFQIIAVLVFFSRVYTRAYPTWRFTIDDYIISLAFALMTVMFALQYESEMWAWGSKRPEFITMKRLRHGAMVGSISLPFWAWSTGLVKISIAFMLLRFQQSRGWQIFLYLMIAINVMLIAVLGIANLFQCIPYAAWWDFSIVERKCWSHQAMLATTYLSGACNVSTDIVFSLMPLTFLGKIRRPTREKIAIGILMALGMIASGFSMSKVIITALPKSKDRYISPTLLGILSCLEVQTSLIAACIPTLRSSSKRLLTKLGIKWSSTKHTAYRRYGSGSSESGPKAVRRPPMMELNDVSFGGSGPHLESETADMEEEADQYQMDPETGRITYKAGLRLHSSRSDLNNEWRIDATPVRVIEDDNWEPQKAVGVAQ</sequence>
<feature type="transmembrane region" description="Helical" evidence="7">
    <location>
        <begin position="240"/>
        <end position="265"/>
    </location>
</feature>
<dbReference type="OrthoDB" id="5278984at2759"/>
<protein>
    <recommendedName>
        <fullName evidence="8">Rhodopsin domain-containing protein</fullName>
    </recommendedName>
</protein>
<evidence type="ECO:0000256" key="3">
    <source>
        <dbReference type="ARBA" id="ARBA00022989"/>
    </source>
</evidence>
<evidence type="ECO:0000259" key="8">
    <source>
        <dbReference type="Pfam" id="PF20684"/>
    </source>
</evidence>
<feature type="transmembrane region" description="Helical" evidence="7">
    <location>
        <begin position="207"/>
        <end position="228"/>
    </location>
</feature>
<keyword evidence="4 7" id="KW-0472">Membrane</keyword>